<feature type="region of interest" description="Disordered" evidence="1">
    <location>
        <begin position="1139"/>
        <end position="1364"/>
    </location>
</feature>
<feature type="compositionally biased region" description="Low complexity" evidence="1">
    <location>
        <begin position="1191"/>
        <end position="1241"/>
    </location>
</feature>
<dbReference type="PRINTS" id="PR01217">
    <property type="entry name" value="PRICHEXTENSN"/>
</dbReference>
<dbReference type="EMBL" id="FOQD01000009">
    <property type="protein sequence ID" value="SFI44072.1"/>
    <property type="molecule type" value="Genomic_DNA"/>
</dbReference>
<evidence type="ECO:0008006" key="6">
    <source>
        <dbReference type="Google" id="ProtNLM"/>
    </source>
</evidence>
<evidence type="ECO:0000313" key="5">
    <source>
        <dbReference type="Proteomes" id="UP000199518"/>
    </source>
</evidence>
<accession>A0A1I3I833</accession>
<keyword evidence="2" id="KW-0472">Membrane</keyword>
<reference evidence="5" key="1">
    <citation type="submission" date="2016-10" db="EMBL/GenBank/DDBJ databases">
        <authorList>
            <person name="Varghese N."/>
            <person name="Submissions S."/>
        </authorList>
    </citation>
    <scope>NUCLEOTIDE SEQUENCE [LARGE SCALE GENOMIC DNA]</scope>
    <source>
        <strain evidence="5">DSM 26348</strain>
    </source>
</reference>
<feature type="transmembrane region" description="Helical" evidence="2">
    <location>
        <begin position="1088"/>
        <end position="1108"/>
    </location>
</feature>
<gene>
    <name evidence="4" type="ORF">SAMN05421753_1099</name>
</gene>
<evidence type="ECO:0000256" key="1">
    <source>
        <dbReference type="SAM" id="MobiDB-lite"/>
    </source>
</evidence>
<dbReference type="Gene3D" id="1.25.40.10">
    <property type="entry name" value="Tetratricopeptide repeat domain"/>
    <property type="match status" value="2"/>
</dbReference>
<dbReference type="InterPro" id="IPR011990">
    <property type="entry name" value="TPR-like_helical_dom_sf"/>
</dbReference>
<keyword evidence="2" id="KW-1133">Transmembrane helix</keyword>
<proteinExistence type="predicted"/>
<feature type="compositionally biased region" description="Basic and acidic residues" evidence="1">
    <location>
        <begin position="1049"/>
        <end position="1061"/>
    </location>
</feature>
<keyword evidence="5" id="KW-1185">Reference proteome</keyword>
<feature type="compositionally biased region" description="Low complexity" evidence="1">
    <location>
        <begin position="1139"/>
        <end position="1153"/>
    </location>
</feature>
<feature type="compositionally biased region" description="Low complexity" evidence="1">
    <location>
        <begin position="1252"/>
        <end position="1284"/>
    </location>
</feature>
<evidence type="ECO:0000256" key="2">
    <source>
        <dbReference type="SAM" id="Phobius"/>
    </source>
</evidence>
<evidence type="ECO:0000256" key="3">
    <source>
        <dbReference type="SAM" id="SignalP"/>
    </source>
</evidence>
<sequence length="1364" mass="148574">MQCSSPRQAAWPFRQWLTALILACGFCASLTPVQAAEPVLQFLEGLRERRYFDTALLYLDQVSAQKNLPPEVKQILPYERGQTLLQSAKELQNLDAQRKQLDAAQAAFEEFVKANPNHELAGRANTARGQILLEKARVDIWDGDKPSNAGNRDNFRQSARKAIASARKIFEEARNQHQAAWKKFPAYIPEEQKAERAARDEAEELFIRSQLDLAQCTYWEAQTYDKGSKERKKLLQDSAFAFEAIHQQYRSQIGGLFARIWQGKCFEEQGDAEGIRIALGIYGEILEHDGSTATMRNLKDRALRFRMICLNTPERHDPQLVIQEAEAWLKDARDRSRTDVGLGIQWELCRAQESLGADRNTPESARKNYLTQALNRARAINRFPGELKNPSSALIQKIMVQLNRDPSDPKDFDTAYGNGGVLYEQVSGLGAQVRKLQAEGKQKESVAAYESMQANAAELTRMYDLALKLAGPNSDPLMVNTARVRLAYGYLLQHRDFEAAVVAEDQMLRYGEQNPEFAKEAGFLVLAAFDHAYSEAPAGQRDFEEKQVIAAADRLCEKWPDSDRANDARNTVAKIYWNNNDLLTAASWWLKIPKGTAQYADAQVRAGKAYWRQYVTEAGKPEAERPNAEELNKWKQAAVDHLTVGLDEAEKNLPDDAPFPDDLVGAKLTLVNIRNLDGVYQQKDGKGPLGALDLLQKDPHAVLKEVDVPKGQARPKDASKAKSRQMASFAYQQLLRAYVGTKNLDEARKARTKLEEVAAGGDEAALTQVFVDFGRELERELDRLRASGDKKRLDDVRAGFEAFLNELFQRKEGQTIYSLLWIGETFTSLADGSSDNPAKAEDFYKKAAEAYQAIVDNTANDPNFATAQQLVACKLRMVNCLRNQKDFAKADQVITDVLKSNPNAPDAQFEAAQLYQSWAQAGGGDSAEKFNVSLYGKKEPLHIWGWTYTAQSLQQALFRQKEERIEKLHFDARYNLADAEKLYGLSLSDSKESKLHLERALGNINSFQRVSKRWPDEEYQRFNTLYKSVLSDLGQPVVDLPRELASNEPKPEPTPDAEKTPGGETPAADRAATPVAAKPVEKEESGSILVPILLLVVVVGGLGGFLWIQNKNSKRPRVALETGEEASFTPAPAMAGAAAAPAAFGEGPPLARHSGGGHGSGHSAAPAGPAFPSFGEESPAAAPAPRPKPVAKPAAKPTVAAPAKPAPVAKAAPVAKPVAAAPVAKPAPAAPPVKSAAEAPVLPKPAAPKPVAPVAKPAAGPAAAPGKIPVAPAAKAAPSAAAPKPVAPAPAPKAVAPVKATPVAKPAPAPKPVDAPFPPPKPQPTASQPKPAPKPAGGDSPFPFGNPLPSPPKSTKPPQDNPFV</sequence>
<evidence type="ECO:0000313" key="4">
    <source>
        <dbReference type="EMBL" id="SFI44072.1"/>
    </source>
</evidence>
<feature type="compositionally biased region" description="Pro residues" evidence="1">
    <location>
        <begin position="1305"/>
        <end position="1323"/>
    </location>
</feature>
<dbReference type="PANTHER" id="PTHR24216:SF65">
    <property type="entry name" value="PAXILLIN-LIKE PROTEIN 1"/>
    <property type="match status" value="1"/>
</dbReference>
<dbReference type="STRING" id="1576369.SAMN05421753_1099"/>
<name>A0A1I3I833_9PLAN</name>
<feature type="compositionally biased region" description="Low complexity" evidence="1">
    <location>
        <begin position="1292"/>
        <end position="1304"/>
    </location>
</feature>
<feature type="compositionally biased region" description="Low complexity" evidence="1">
    <location>
        <begin position="1161"/>
        <end position="1181"/>
    </location>
</feature>
<keyword evidence="3" id="KW-0732">Signal</keyword>
<dbReference type="PANTHER" id="PTHR24216">
    <property type="entry name" value="PAXILLIN-RELATED"/>
    <property type="match status" value="1"/>
</dbReference>
<organism evidence="4 5">
    <name type="scientific">Planctomicrobium piriforme</name>
    <dbReference type="NCBI Taxonomy" id="1576369"/>
    <lineage>
        <taxon>Bacteria</taxon>
        <taxon>Pseudomonadati</taxon>
        <taxon>Planctomycetota</taxon>
        <taxon>Planctomycetia</taxon>
        <taxon>Planctomycetales</taxon>
        <taxon>Planctomycetaceae</taxon>
        <taxon>Planctomicrobium</taxon>
    </lineage>
</organism>
<feature type="compositionally biased region" description="Low complexity" evidence="1">
    <location>
        <begin position="1066"/>
        <end position="1078"/>
    </location>
</feature>
<feature type="signal peptide" evidence="3">
    <location>
        <begin position="1"/>
        <end position="35"/>
    </location>
</feature>
<feature type="region of interest" description="Disordered" evidence="1">
    <location>
        <begin position="1043"/>
        <end position="1081"/>
    </location>
</feature>
<keyword evidence="2" id="KW-0812">Transmembrane</keyword>
<feature type="chain" id="PRO_5011453089" description="Tetratricopeptide repeat-containing protein" evidence="3">
    <location>
        <begin position="36"/>
        <end position="1364"/>
    </location>
</feature>
<dbReference type="Proteomes" id="UP000199518">
    <property type="component" value="Unassembled WGS sequence"/>
</dbReference>
<feature type="compositionally biased region" description="Pro residues" evidence="1">
    <location>
        <begin position="1344"/>
        <end position="1355"/>
    </location>
</feature>
<feature type="compositionally biased region" description="Pro residues" evidence="1">
    <location>
        <begin position="1242"/>
        <end position="1251"/>
    </location>
</feature>
<protein>
    <recommendedName>
        <fullName evidence="6">Tetratricopeptide repeat-containing protein</fullName>
    </recommendedName>
</protein>